<dbReference type="InterPro" id="IPR003594">
    <property type="entry name" value="HATPase_dom"/>
</dbReference>
<dbReference type="EMBL" id="JANIPJ010000023">
    <property type="protein sequence ID" value="MCR2807151.1"/>
    <property type="molecule type" value="Genomic_DNA"/>
</dbReference>
<evidence type="ECO:0000256" key="4">
    <source>
        <dbReference type="ARBA" id="ARBA00022679"/>
    </source>
</evidence>
<proteinExistence type="predicted"/>
<evidence type="ECO:0000259" key="9">
    <source>
        <dbReference type="PROSITE" id="PS50109"/>
    </source>
</evidence>
<dbReference type="RefSeq" id="WP_257451340.1">
    <property type="nucleotide sequence ID" value="NZ_JANIPJ010000023.1"/>
</dbReference>
<evidence type="ECO:0000256" key="6">
    <source>
        <dbReference type="ARBA" id="ARBA00022777"/>
    </source>
</evidence>
<dbReference type="InterPro" id="IPR050736">
    <property type="entry name" value="Sensor_HK_Regulatory"/>
</dbReference>
<dbReference type="PANTHER" id="PTHR43711:SF1">
    <property type="entry name" value="HISTIDINE KINASE 1"/>
    <property type="match status" value="1"/>
</dbReference>
<dbReference type="InterPro" id="IPR003661">
    <property type="entry name" value="HisK_dim/P_dom"/>
</dbReference>
<dbReference type="Pfam" id="PF02518">
    <property type="entry name" value="HATPase_c"/>
    <property type="match status" value="1"/>
</dbReference>
<dbReference type="InterPro" id="IPR004358">
    <property type="entry name" value="Sig_transdc_His_kin-like_C"/>
</dbReference>
<evidence type="ECO:0000256" key="1">
    <source>
        <dbReference type="ARBA" id="ARBA00000085"/>
    </source>
</evidence>
<dbReference type="PANTHER" id="PTHR43711">
    <property type="entry name" value="TWO-COMPONENT HISTIDINE KINASE"/>
    <property type="match status" value="1"/>
</dbReference>
<evidence type="ECO:0000256" key="3">
    <source>
        <dbReference type="ARBA" id="ARBA00022553"/>
    </source>
</evidence>
<dbReference type="InterPro" id="IPR005467">
    <property type="entry name" value="His_kinase_dom"/>
</dbReference>
<dbReference type="PRINTS" id="PR00344">
    <property type="entry name" value="BCTRLSENSOR"/>
</dbReference>
<dbReference type="InterPro" id="IPR036890">
    <property type="entry name" value="HATPase_C_sf"/>
</dbReference>
<keyword evidence="6 10" id="KW-0418">Kinase</keyword>
<dbReference type="Proteomes" id="UP001141950">
    <property type="component" value="Unassembled WGS sequence"/>
</dbReference>
<evidence type="ECO:0000256" key="5">
    <source>
        <dbReference type="ARBA" id="ARBA00022741"/>
    </source>
</evidence>
<evidence type="ECO:0000256" key="8">
    <source>
        <dbReference type="ARBA" id="ARBA00023012"/>
    </source>
</evidence>
<dbReference type="AlphaFoldDB" id="A0A9X2MWJ2"/>
<keyword evidence="8" id="KW-0902">Two-component regulatory system</keyword>
<keyword evidence="11" id="KW-1185">Reference proteome</keyword>
<dbReference type="EC" id="2.7.13.3" evidence="2"/>
<protein>
    <recommendedName>
        <fullName evidence="2">histidine kinase</fullName>
        <ecNumber evidence="2">2.7.13.3</ecNumber>
    </recommendedName>
</protein>
<dbReference type="Gene3D" id="1.10.287.130">
    <property type="match status" value="1"/>
</dbReference>
<sequence>MMMAAGIALILLFLLLYIMERRKNQAARRHLAYVAMKLDEIAGREERSSERVQLMTEQTELRELLQAVNRWLDIADKSAADYAKTERAMRKMLSNVSHDLKTPLTVILGYAEMLERGPDLPAEERTRLLGQIHRKSLEVLRLMNEFFDLAKLEADDSELPLEVLDVGELARMRILDYYDLLAAERYEVDIDIADVPLLAYANEEAVSRILDNLLSNAVRYGRTGHYLGLTVTRRDGSILIEVADRGPGIPLQEQPRIFERLYTLEDSRNRNVQGSGLGLTITKRLTERIGGSIKLQSVPHVRTSFVVRLREAEQAALGTEVRNK</sequence>
<dbReference type="Gene3D" id="3.30.565.10">
    <property type="entry name" value="Histidine kinase-like ATPase, C-terminal domain"/>
    <property type="match status" value="1"/>
</dbReference>
<name>A0A9X2MWJ2_9BACL</name>
<keyword evidence="4" id="KW-0808">Transferase</keyword>
<dbReference type="SUPFAM" id="SSF47384">
    <property type="entry name" value="Homodimeric domain of signal transducing histidine kinase"/>
    <property type="match status" value="1"/>
</dbReference>
<feature type="domain" description="Histidine kinase" evidence="9">
    <location>
        <begin position="95"/>
        <end position="313"/>
    </location>
</feature>
<dbReference type="SMART" id="SM00388">
    <property type="entry name" value="HisKA"/>
    <property type="match status" value="1"/>
</dbReference>
<gene>
    <name evidence="10" type="ORF">NQZ67_25010</name>
</gene>
<evidence type="ECO:0000313" key="11">
    <source>
        <dbReference type="Proteomes" id="UP001141950"/>
    </source>
</evidence>
<dbReference type="PROSITE" id="PS50109">
    <property type="entry name" value="HIS_KIN"/>
    <property type="match status" value="1"/>
</dbReference>
<accession>A0A9X2MWJ2</accession>
<keyword evidence="7" id="KW-0067">ATP-binding</keyword>
<dbReference type="GO" id="GO:0000155">
    <property type="term" value="F:phosphorelay sensor kinase activity"/>
    <property type="evidence" value="ECO:0007669"/>
    <property type="project" value="InterPro"/>
</dbReference>
<dbReference type="SMART" id="SM00387">
    <property type="entry name" value="HATPase_c"/>
    <property type="match status" value="1"/>
</dbReference>
<organism evidence="10 11">
    <name type="scientific">Paenibacillus soyae</name>
    <dbReference type="NCBI Taxonomy" id="2969249"/>
    <lineage>
        <taxon>Bacteria</taxon>
        <taxon>Bacillati</taxon>
        <taxon>Bacillota</taxon>
        <taxon>Bacilli</taxon>
        <taxon>Bacillales</taxon>
        <taxon>Paenibacillaceae</taxon>
        <taxon>Paenibacillus</taxon>
    </lineage>
</organism>
<comment type="catalytic activity">
    <reaction evidence="1">
        <text>ATP + protein L-histidine = ADP + protein N-phospho-L-histidine.</text>
        <dbReference type="EC" id="2.7.13.3"/>
    </reaction>
</comment>
<dbReference type="GO" id="GO:0005524">
    <property type="term" value="F:ATP binding"/>
    <property type="evidence" value="ECO:0007669"/>
    <property type="project" value="UniProtKB-KW"/>
</dbReference>
<keyword evidence="3" id="KW-0597">Phosphoprotein</keyword>
<evidence type="ECO:0000313" key="10">
    <source>
        <dbReference type="EMBL" id="MCR2807151.1"/>
    </source>
</evidence>
<evidence type="ECO:0000256" key="7">
    <source>
        <dbReference type="ARBA" id="ARBA00022840"/>
    </source>
</evidence>
<dbReference type="Pfam" id="PF00512">
    <property type="entry name" value="HisKA"/>
    <property type="match status" value="1"/>
</dbReference>
<keyword evidence="5" id="KW-0547">Nucleotide-binding</keyword>
<reference evidence="10" key="1">
    <citation type="submission" date="2022-08" db="EMBL/GenBank/DDBJ databases">
        <title>The genomic sequence of strain Paenibacillus sp. SCIV0701.</title>
        <authorList>
            <person name="Zhao H."/>
        </authorList>
    </citation>
    <scope>NUCLEOTIDE SEQUENCE</scope>
    <source>
        <strain evidence="10">SCIV0701</strain>
    </source>
</reference>
<comment type="caution">
    <text evidence="10">The sequence shown here is derived from an EMBL/GenBank/DDBJ whole genome shotgun (WGS) entry which is preliminary data.</text>
</comment>
<dbReference type="CDD" id="cd00082">
    <property type="entry name" value="HisKA"/>
    <property type="match status" value="1"/>
</dbReference>
<evidence type="ECO:0000256" key="2">
    <source>
        <dbReference type="ARBA" id="ARBA00012438"/>
    </source>
</evidence>
<dbReference type="SUPFAM" id="SSF55874">
    <property type="entry name" value="ATPase domain of HSP90 chaperone/DNA topoisomerase II/histidine kinase"/>
    <property type="match status" value="1"/>
</dbReference>
<dbReference type="InterPro" id="IPR036097">
    <property type="entry name" value="HisK_dim/P_sf"/>
</dbReference>